<sequence>MGKNAKDKGKEKEKVGKSRGSGAESSRSESAPELPTVVEEEVSVVDNQILGYLEDLKHWSPSWQASVSG</sequence>
<evidence type="ECO:0000313" key="3">
    <source>
        <dbReference type="Proteomes" id="UP001341840"/>
    </source>
</evidence>
<reference evidence="2 3" key="1">
    <citation type="journal article" date="2023" name="Plants (Basel)">
        <title>Bridging the Gap: Combining Genomics and Transcriptomics Approaches to Understand Stylosanthes scabra, an Orphan Legume from the Brazilian Caatinga.</title>
        <authorList>
            <person name="Ferreira-Neto J.R.C."/>
            <person name="da Silva M.D."/>
            <person name="Binneck E."/>
            <person name="de Melo N.F."/>
            <person name="da Silva R.H."/>
            <person name="de Melo A.L.T.M."/>
            <person name="Pandolfi V."/>
            <person name="Bustamante F.O."/>
            <person name="Brasileiro-Vidal A.C."/>
            <person name="Benko-Iseppon A.M."/>
        </authorList>
    </citation>
    <scope>NUCLEOTIDE SEQUENCE [LARGE SCALE GENOMIC DNA]</scope>
    <source>
        <tissue evidence="2">Leaves</tissue>
    </source>
</reference>
<name>A0ABU6S3U4_9FABA</name>
<accession>A0ABU6S3U4</accession>
<feature type="compositionally biased region" description="Basic and acidic residues" evidence="1">
    <location>
        <begin position="1"/>
        <end position="16"/>
    </location>
</feature>
<feature type="compositionally biased region" description="Low complexity" evidence="1">
    <location>
        <begin position="18"/>
        <end position="31"/>
    </location>
</feature>
<comment type="caution">
    <text evidence="2">The sequence shown here is derived from an EMBL/GenBank/DDBJ whole genome shotgun (WGS) entry which is preliminary data.</text>
</comment>
<evidence type="ECO:0000256" key="1">
    <source>
        <dbReference type="SAM" id="MobiDB-lite"/>
    </source>
</evidence>
<feature type="region of interest" description="Disordered" evidence="1">
    <location>
        <begin position="1"/>
        <end position="39"/>
    </location>
</feature>
<dbReference type="Proteomes" id="UP001341840">
    <property type="component" value="Unassembled WGS sequence"/>
</dbReference>
<gene>
    <name evidence="2" type="ORF">PIB30_005616</name>
</gene>
<proteinExistence type="predicted"/>
<evidence type="ECO:0000313" key="2">
    <source>
        <dbReference type="EMBL" id="MED6130962.1"/>
    </source>
</evidence>
<keyword evidence="3" id="KW-1185">Reference proteome</keyword>
<organism evidence="2 3">
    <name type="scientific">Stylosanthes scabra</name>
    <dbReference type="NCBI Taxonomy" id="79078"/>
    <lineage>
        <taxon>Eukaryota</taxon>
        <taxon>Viridiplantae</taxon>
        <taxon>Streptophyta</taxon>
        <taxon>Embryophyta</taxon>
        <taxon>Tracheophyta</taxon>
        <taxon>Spermatophyta</taxon>
        <taxon>Magnoliopsida</taxon>
        <taxon>eudicotyledons</taxon>
        <taxon>Gunneridae</taxon>
        <taxon>Pentapetalae</taxon>
        <taxon>rosids</taxon>
        <taxon>fabids</taxon>
        <taxon>Fabales</taxon>
        <taxon>Fabaceae</taxon>
        <taxon>Papilionoideae</taxon>
        <taxon>50 kb inversion clade</taxon>
        <taxon>dalbergioids sensu lato</taxon>
        <taxon>Dalbergieae</taxon>
        <taxon>Pterocarpus clade</taxon>
        <taxon>Stylosanthes</taxon>
    </lineage>
</organism>
<protein>
    <submittedName>
        <fullName evidence="2">Uncharacterized protein</fullName>
    </submittedName>
</protein>
<dbReference type="EMBL" id="JASCZI010060426">
    <property type="protein sequence ID" value="MED6130962.1"/>
    <property type="molecule type" value="Genomic_DNA"/>
</dbReference>